<comment type="caution">
    <text evidence="2">The sequence shown here is derived from an EMBL/GenBank/DDBJ whole genome shotgun (WGS) entry which is preliminary data.</text>
</comment>
<proteinExistence type="predicted"/>
<dbReference type="RefSeq" id="WP_133450962.1">
    <property type="nucleotide sequence ID" value="NZ_SCWF01000001.1"/>
</dbReference>
<feature type="transmembrane region" description="Helical" evidence="1">
    <location>
        <begin position="12"/>
        <end position="30"/>
    </location>
</feature>
<keyword evidence="1" id="KW-1133">Transmembrane helix</keyword>
<sequence>MDFLKNRIVVRIMAMLAVIAIVLCLFFLLVECKTNFENRIGYSPIIKMNIEPLSKLNLEYRELKE</sequence>
<dbReference type="OrthoDB" id="9977586at2"/>
<dbReference type="AlphaFoldDB" id="A0A4R6C3J9"/>
<keyword evidence="3" id="KW-1185">Reference proteome</keyword>
<reference evidence="2 3" key="1">
    <citation type="submission" date="2019-01" db="EMBL/GenBank/DDBJ databases">
        <title>Draft genome sequences of the type strains of six Macrococcus species.</title>
        <authorList>
            <person name="Mazhar S."/>
            <person name="Altermann E."/>
            <person name="Hill C."/>
            <person name="Mcauliffe O."/>
        </authorList>
    </citation>
    <scope>NUCLEOTIDE SEQUENCE [LARGE SCALE GENOMIC DNA]</scope>
    <source>
        <strain evidence="2 3">ATCC 51825</strain>
    </source>
</reference>
<dbReference type="EMBL" id="SCWF01000001">
    <property type="protein sequence ID" value="TDM15763.1"/>
    <property type="molecule type" value="Genomic_DNA"/>
</dbReference>
<evidence type="ECO:0000313" key="3">
    <source>
        <dbReference type="Proteomes" id="UP000294843"/>
    </source>
</evidence>
<organism evidence="2 3">
    <name type="scientific">Macrococcus bovicus</name>
    <dbReference type="NCBI Taxonomy" id="69968"/>
    <lineage>
        <taxon>Bacteria</taxon>
        <taxon>Bacillati</taxon>
        <taxon>Bacillota</taxon>
        <taxon>Bacilli</taxon>
        <taxon>Bacillales</taxon>
        <taxon>Staphylococcaceae</taxon>
        <taxon>Macrococcus</taxon>
    </lineage>
</organism>
<keyword evidence="1" id="KW-0472">Membrane</keyword>
<name>A0A4R6C3J9_9STAP</name>
<dbReference type="Proteomes" id="UP000294843">
    <property type="component" value="Unassembled WGS sequence"/>
</dbReference>
<keyword evidence="1" id="KW-0812">Transmembrane</keyword>
<accession>A0A4R6C3J9</accession>
<protein>
    <submittedName>
        <fullName evidence="2">Uncharacterized protein</fullName>
    </submittedName>
</protein>
<gene>
    <name evidence="2" type="ORF">ERX55_02320</name>
</gene>
<evidence type="ECO:0000313" key="2">
    <source>
        <dbReference type="EMBL" id="TDM15763.1"/>
    </source>
</evidence>
<evidence type="ECO:0000256" key="1">
    <source>
        <dbReference type="SAM" id="Phobius"/>
    </source>
</evidence>